<gene>
    <name evidence="1" type="ORF">BLL52_2596</name>
</gene>
<dbReference type="InterPro" id="IPR027405">
    <property type="entry name" value="YidB-like"/>
</dbReference>
<dbReference type="Pfam" id="PF20159">
    <property type="entry name" value="YidB"/>
    <property type="match status" value="1"/>
</dbReference>
<dbReference type="SUPFAM" id="SSF140804">
    <property type="entry name" value="YidB-like"/>
    <property type="match status" value="1"/>
</dbReference>
<accession>A0A1Q8YEG5</accession>
<name>A0A1Q8YEG5_9BURK</name>
<dbReference type="EMBL" id="MSYM01000013">
    <property type="protein sequence ID" value="OLP06365.1"/>
    <property type="molecule type" value="Genomic_DNA"/>
</dbReference>
<protein>
    <recommendedName>
        <fullName evidence="3">DUF937 domain-containing protein</fullName>
    </recommendedName>
</protein>
<dbReference type="InterPro" id="IPR045372">
    <property type="entry name" value="YidB"/>
</dbReference>
<dbReference type="AlphaFoldDB" id="A0A1Q8YEG5"/>
<evidence type="ECO:0000313" key="1">
    <source>
        <dbReference type="EMBL" id="OLP06365.1"/>
    </source>
</evidence>
<sequence length="58" mass="5724">MGKAAGQLGIDPSQLSAQLSALLPGLVDKLTPNGAIPQGGLGNTGDLMGLLGGLLQQR</sequence>
<proteinExistence type="predicted"/>
<dbReference type="Proteomes" id="UP000185911">
    <property type="component" value="Unassembled WGS sequence"/>
</dbReference>
<keyword evidence="2" id="KW-1185">Reference proteome</keyword>
<evidence type="ECO:0000313" key="2">
    <source>
        <dbReference type="Proteomes" id="UP000185911"/>
    </source>
</evidence>
<comment type="caution">
    <text evidence="1">The sequence shown here is derived from an EMBL/GenBank/DDBJ whole genome shotgun (WGS) entry which is preliminary data.</text>
</comment>
<dbReference type="STRING" id="81479.RA876_07075"/>
<dbReference type="Gene3D" id="1.10.10.690">
    <property type="entry name" value="YidB-like"/>
    <property type="match status" value="1"/>
</dbReference>
<evidence type="ECO:0008006" key="3">
    <source>
        <dbReference type="Google" id="ProtNLM"/>
    </source>
</evidence>
<reference evidence="1 2" key="1">
    <citation type="submission" date="2017-01" db="EMBL/GenBank/DDBJ databases">
        <title>Genome sequence of Rhodoferax antarcticus ANT.BR, a psychrophilic purple nonsulfur bacterium from an Antarctic microbial mat.</title>
        <authorList>
            <person name="Baker J."/>
            <person name="Riester C."/>
            <person name="Skinner B."/>
            <person name="Newell A."/>
            <person name="Swingley W."/>
            <person name="Madigan M."/>
            <person name="Jung D."/>
            <person name="Asao M."/>
            <person name="Chen M."/>
            <person name="Loughlin P."/>
            <person name="Pan H."/>
            <person name="Lin S."/>
            <person name="Li N."/>
            <person name="Shaw J."/>
            <person name="Prado M."/>
            <person name="Sherman C."/>
            <person name="Li X."/>
            <person name="Tang J."/>
            <person name="Blankenship R."/>
            <person name="Zhao T."/>
            <person name="Touchman J."/>
            <person name="Sattley M."/>
        </authorList>
    </citation>
    <scope>NUCLEOTIDE SEQUENCE [LARGE SCALE GENOMIC DNA]</scope>
    <source>
        <strain evidence="1 2">ANT.BR</strain>
    </source>
</reference>
<organism evidence="1 2">
    <name type="scientific">Rhodoferax antarcticus ANT.BR</name>
    <dbReference type="NCBI Taxonomy" id="1111071"/>
    <lineage>
        <taxon>Bacteria</taxon>
        <taxon>Pseudomonadati</taxon>
        <taxon>Pseudomonadota</taxon>
        <taxon>Betaproteobacteria</taxon>
        <taxon>Burkholderiales</taxon>
        <taxon>Comamonadaceae</taxon>
        <taxon>Rhodoferax</taxon>
    </lineage>
</organism>